<dbReference type="EMBL" id="BPLQ01001493">
    <property type="protein sequence ID" value="GIX82242.1"/>
    <property type="molecule type" value="Genomic_DNA"/>
</dbReference>
<sequence>MLPIPKLTHQHTEQKFYNHPTAQDGELPDSCYSFKLLSGTSVLYLIWWSLGVNGSRPTCCITISPIQPFGRRDSTSNAADLFWRHWQQVSGKNFCYLSIRLSRGMSAGRY</sequence>
<evidence type="ECO:0000313" key="2">
    <source>
        <dbReference type="Proteomes" id="UP001054837"/>
    </source>
</evidence>
<keyword evidence="2" id="KW-1185">Reference proteome</keyword>
<accession>A0AAV4NFV7</accession>
<dbReference type="AlphaFoldDB" id="A0AAV4NFV7"/>
<protein>
    <submittedName>
        <fullName evidence="1">Uncharacterized protein</fullName>
    </submittedName>
</protein>
<dbReference type="Proteomes" id="UP001054837">
    <property type="component" value="Unassembled WGS sequence"/>
</dbReference>
<reference evidence="1 2" key="1">
    <citation type="submission" date="2021-06" db="EMBL/GenBank/DDBJ databases">
        <title>Caerostris darwini draft genome.</title>
        <authorList>
            <person name="Kono N."/>
            <person name="Arakawa K."/>
        </authorList>
    </citation>
    <scope>NUCLEOTIDE SEQUENCE [LARGE SCALE GENOMIC DNA]</scope>
</reference>
<evidence type="ECO:0000313" key="1">
    <source>
        <dbReference type="EMBL" id="GIX82242.1"/>
    </source>
</evidence>
<comment type="caution">
    <text evidence="1">The sequence shown here is derived from an EMBL/GenBank/DDBJ whole genome shotgun (WGS) entry which is preliminary data.</text>
</comment>
<name>A0AAV4NFV7_9ARAC</name>
<gene>
    <name evidence="1" type="ORF">CDAR_371001</name>
</gene>
<proteinExistence type="predicted"/>
<organism evidence="1 2">
    <name type="scientific">Caerostris darwini</name>
    <dbReference type="NCBI Taxonomy" id="1538125"/>
    <lineage>
        <taxon>Eukaryota</taxon>
        <taxon>Metazoa</taxon>
        <taxon>Ecdysozoa</taxon>
        <taxon>Arthropoda</taxon>
        <taxon>Chelicerata</taxon>
        <taxon>Arachnida</taxon>
        <taxon>Araneae</taxon>
        <taxon>Araneomorphae</taxon>
        <taxon>Entelegynae</taxon>
        <taxon>Araneoidea</taxon>
        <taxon>Araneidae</taxon>
        <taxon>Caerostris</taxon>
    </lineage>
</organism>